<organism evidence="2 3">
    <name type="scientific">Tropilaelaps mercedesae</name>
    <dbReference type="NCBI Taxonomy" id="418985"/>
    <lineage>
        <taxon>Eukaryota</taxon>
        <taxon>Metazoa</taxon>
        <taxon>Ecdysozoa</taxon>
        <taxon>Arthropoda</taxon>
        <taxon>Chelicerata</taxon>
        <taxon>Arachnida</taxon>
        <taxon>Acari</taxon>
        <taxon>Parasitiformes</taxon>
        <taxon>Mesostigmata</taxon>
        <taxon>Gamasina</taxon>
        <taxon>Dermanyssoidea</taxon>
        <taxon>Laelapidae</taxon>
        <taxon>Tropilaelaps</taxon>
    </lineage>
</organism>
<comment type="caution">
    <text evidence="2">The sequence shown here is derived from an EMBL/GenBank/DDBJ whole genome shotgun (WGS) entry which is preliminary data.</text>
</comment>
<dbReference type="SUPFAM" id="SSF50156">
    <property type="entry name" value="PDZ domain-like"/>
    <property type="match status" value="1"/>
</dbReference>
<gene>
    <name evidence="2" type="ORF">BIW11_00429</name>
</gene>
<evidence type="ECO:0000313" key="3">
    <source>
        <dbReference type="Proteomes" id="UP000192247"/>
    </source>
</evidence>
<evidence type="ECO:0000313" key="2">
    <source>
        <dbReference type="EMBL" id="OQR77524.1"/>
    </source>
</evidence>
<dbReference type="GO" id="GO:0043495">
    <property type="term" value="F:protein-membrane adaptor activity"/>
    <property type="evidence" value="ECO:0007669"/>
    <property type="project" value="TreeGrafter"/>
</dbReference>
<dbReference type="GO" id="GO:0016324">
    <property type="term" value="C:apical plasma membrane"/>
    <property type="evidence" value="ECO:0007669"/>
    <property type="project" value="TreeGrafter"/>
</dbReference>
<sequence length="68" mass="7378">MTNGNSGIALPADAPSPRLCHLRKWADFNGYGFNLHADKAKHTQFVGVVDPNSPAESAGMKRNDKIIE</sequence>
<dbReference type="InterPro" id="IPR051067">
    <property type="entry name" value="NHER"/>
</dbReference>
<dbReference type="EMBL" id="MNPL01003423">
    <property type="protein sequence ID" value="OQR77524.1"/>
    <property type="molecule type" value="Genomic_DNA"/>
</dbReference>
<evidence type="ECO:0000256" key="1">
    <source>
        <dbReference type="ARBA" id="ARBA00022737"/>
    </source>
</evidence>
<keyword evidence="3" id="KW-1185">Reference proteome</keyword>
<name>A0A1V9XVK1_9ACAR</name>
<dbReference type="GO" id="GO:0072659">
    <property type="term" value="P:protein localization to plasma membrane"/>
    <property type="evidence" value="ECO:0007669"/>
    <property type="project" value="TreeGrafter"/>
</dbReference>
<protein>
    <submittedName>
        <fullName evidence="2">Na(+)/H(+) exchange regulatory cofactor NHE-RF3-like</fullName>
    </submittedName>
</protein>
<dbReference type="PANTHER" id="PTHR14191:SF28">
    <property type="entry name" value="GH04176P-RELATED"/>
    <property type="match status" value="1"/>
</dbReference>
<dbReference type="InterPro" id="IPR036034">
    <property type="entry name" value="PDZ_sf"/>
</dbReference>
<dbReference type="PANTHER" id="PTHR14191">
    <property type="entry name" value="PDZ DOMAIN CONTAINING PROTEIN"/>
    <property type="match status" value="1"/>
</dbReference>
<feature type="non-terminal residue" evidence="2">
    <location>
        <position position="68"/>
    </location>
</feature>
<keyword evidence="1" id="KW-0677">Repeat</keyword>
<accession>A0A1V9XVK1</accession>
<dbReference type="AlphaFoldDB" id="A0A1V9XVK1"/>
<reference evidence="2 3" key="1">
    <citation type="journal article" date="2017" name="Gigascience">
        <title>Draft genome of the honey bee ectoparasitic mite, Tropilaelaps mercedesae, is shaped by the parasitic life history.</title>
        <authorList>
            <person name="Dong X."/>
            <person name="Armstrong S.D."/>
            <person name="Xia D."/>
            <person name="Makepeace B.L."/>
            <person name="Darby A.C."/>
            <person name="Kadowaki T."/>
        </authorList>
    </citation>
    <scope>NUCLEOTIDE SEQUENCE [LARGE SCALE GENOMIC DNA]</scope>
    <source>
        <strain evidence="2">Wuxi-XJTLU</strain>
    </source>
</reference>
<dbReference type="OrthoDB" id="10007415at2759"/>
<dbReference type="InParanoid" id="A0A1V9XVK1"/>
<dbReference type="STRING" id="418985.A0A1V9XVK1"/>
<proteinExistence type="predicted"/>
<dbReference type="Proteomes" id="UP000192247">
    <property type="component" value="Unassembled WGS sequence"/>
</dbReference>
<dbReference type="Gene3D" id="2.30.42.10">
    <property type="match status" value="1"/>
</dbReference>